<evidence type="ECO:0000313" key="2">
    <source>
        <dbReference type="Proteomes" id="UP000824120"/>
    </source>
</evidence>
<reference evidence="1 2" key="1">
    <citation type="submission" date="2020-09" db="EMBL/GenBank/DDBJ databases">
        <title>De no assembly of potato wild relative species, Solanum commersonii.</title>
        <authorList>
            <person name="Cho K."/>
        </authorList>
    </citation>
    <scope>NUCLEOTIDE SEQUENCE [LARGE SCALE GENOMIC DNA]</scope>
    <source>
        <strain evidence="1">LZ3.2</strain>
        <tissue evidence="1">Leaf</tissue>
    </source>
</reference>
<sequence length="168" mass="18652">MQRSNVHSKIQVVTQQYQRISCSQYLLQMQVQAQPKCSNALTQGMISYSHIMLTQDKKKVFSRLVMGLSAKRCRIHRSYRSATHVWVTGCTTVSTRSGKSLNMLSSRLSLISFSCTTISSLSVSTFDSSFAMPPLCRSSVVAEEIPKVSGASSSSAPRMNEVKLIDFK</sequence>
<gene>
    <name evidence="1" type="ORF">H5410_062024</name>
</gene>
<proteinExistence type="predicted"/>
<keyword evidence="2" id="KW-1185">Reference proteome</keyword>
<name>A0A9J5W9L8_SOLCO</name>
<dbReference type="AlphaFoldDB" id="A0A9J5W9L8"/>
<evidence type="ECO:0000313" key="1">
    <source>
        <dbReference type="EMBL" id="KAG5572258.1"/>
    </source>
</evidence>
<dbReference type="Proteomes" id="UP000824120">
    <property type="component" value="Chromosome 12"/>
</dbReference>
<dbReference type="EMBL" id="JACXVP010000012">
    <property type="protein sequence ID" value="KAG5572258.1"/>
    <property type="molecule type" value="Genomic_DNA"/>
</dbReference>
<comment type="caution">
    <text evidence="1">The sequence shown here is derived from an EMBL/GenBank/DDBJ whole genome shotgun (WGS) entry which is preliminary data.</text>
</comment>
<accession>A0A9J5W9L8</accession>
<organism evidence="1 2">
    <name type="scientific">Solanum commersonii</name>
    <name type="common">Commerson's wild potato</name>
    <name type="synonym">Commerson's nightshade</name>
    <dbReference type="NCBI Taxonomy" id="4109"/>
    <lineage>
        <taxon>Eukaryota</taxon>
        <taxon>Viridiplantae</taxon>
        <taxon>Streptophyta</taxon>
        <taxon>Embryophyta</taxon>
        <taxon>Tracheophyta</taxon>
        <taxon>Spermatophyta</taxon>
        <taxon>Magnoliopsida</taxon>
        <taxon>eudicotyledons</taxon>
        <taxon>Gunneridae</taxon>
        <taxon>Pentapetalae</taxon>
        <taxon>asterids</taxon>
        <taxon>lamiids</taxon>
        <taxon>Solanales</taxon>
        <taxon>Solanaceae</taxon>
        <taxon>Solanoideae</taxon>
        <taxon>Solaneae</taxon>
        <taxon>Solanum</taxon>
    </lineage>
</organism>
<protein>
    <submittedName>
        <fullName evidence="1">Uncharacterized protein</fullName>
    </submittedName>
</protein>